<keyword evidence="6" id="KW-0564">Palmitate</keyword>
<dbReference type="Gene3D" id="6.20.190.10">
    <property type="entry name" value="Nutrient germinant receptor protein C, domain 1"/>
    <property type="match status" value="1"/>
</dbReference>
<keyword evidence="5" id="KW-0472">Membrane</keyword>
<comment type="subcellular location">
    <subcellularLocation>
        <location evidence="1">Membrane</location>
        <topology evidence="1">Lipid-anchor</topology>
    </subcellularLocation>
</comment>
<evidence type="ECO:0000256" key="4">
    <source>
        <dbReference type="ARBA" id="ARBA00022729"/>
    </source>
</evidence>
<evidence type="ECO:0000256" key="7">
    <source>
        <dbReference type="ARBA" id="ARBA00023288"/>
    </source>
</evidence>
<evidence type="ECO:0000256" key="3">
    <source>
        <dbReference type="ARBA" id="ARBA00022544"/>
    </source>
</evidence>
<dbReference type="InterPro" id="IPR057336">
    <property type="entry name" value="GerAC_N"/>
</dbReference>
<accession>A0A3R5R141</accession>
<dbReference type="KEGG" id="cmah:C1I91_23090"/>
<protein>
    <recommendedName>
        <fullName evidence="12">Germination protein, Ger(X)C family</fullName>
    </recommendedName>
</protein>
<dbReference type="NCBIfam" id="TIGR02887">
    <property type="entry name" value="spore_ger_x_C"/>
    <property type="match status" value="1"/>
</dbReference>
<dbReference type="PANTHER" id="PTHR35789">
    <property type="entry name" value="SPORE GERMINATION PROTEIN B3"/>
    <property type="match status" value="1"/>
</dbReference>
<keyword evidence="4" id="KW-0732">Signal</keyword>
<dbReference type="GO" id="GO:0016020">
    <property type="term" value="C:membrane"/>
    <property type="evidence" value="ECO:0007669"/>
    <property type="project" value="UniProtKB-SubCell"/>
</dbReference>
<keyword evidence="7" id="KW-0449">Lipoprotein</keyword>
<evidence type="ECO:0000259" key="8">
    <source>
        <dbReference type="Pfam" id="PF05504"/>
    </source>
</evidence>
<dbReference type="RefSeq" id="WP_128215012.1">
    <property type="nucleotide sequence ID" value="NZ_CP025746.1"/>
</dbReference>
<gene>
    <name evidence="10" type="ORF">C1I91_23090</name>
</gene>
<evidence type="ECO:0000256" key="6">
    <source>
        <dbReference type="ARBA" id="ARBA00023139"/>
    </source>
</evidence>
<dbReference type="InterPro" id="IPR008844">
    <property type="entry name" value="Spore_GerAC-like"/>
</dbReference>
<dbReference type="PROSITE" id="PS51257">
    <property type="entry name" value="PROKAR_LIPOPROTEIN"/>
    <property type="match status" value="1"/>
</dbReference>
<keyword evidence="11" id="KW-1185">Reference proteome</keyword>
<comment type="similarity">
    <text evidence="2">Belongs to the GerABKC lipoprotein family.</text>
</comment>
<dbReference type="OrthoDB" id="9816067at2"/>
<dbReference type="PANTHER" id="PTHR35789:SF1">
    <property type="entry name" value="SPORE GERMINATION PROTEIN B3"/>
    <property type="match status" value="1"/>
</dbReference>
<dbReference type="Pfam" id="PF25198">
    <property type="entry name" value="Spore_GerAC_N"/>
    <property type="match status" value="1"/>
</dbReference>
<feature type="domain" description="Spore germination protein N-terminal" evidence="9">
    <location>
        <begin position="25"/>
        <end position="197"/>
    </location>
</feature>
<evidence type="ECO:0000256" key="1">
    <source>
        <dbReference type="ARBA" id="ARBA00004635"/>
    </source>
</evidence>
<evidence type="ECO:0000313" key="11">
    <source>
        <dbReference type="Proteomes" id="UP000286268"/>
    </source>
</evidence>
<dbReference type="Proteomes" id="UP000286268">
    <property type="component" value="Chromosome"/>
</dbReference>
<sequence>MRKRKFICILLEIFIFTSMFQGCWDMREINELGLVMAVGIDKKGDNEFSVTLQVAKPNEAGSSNQGSGSEPTWVGTADGKTIFDAIRNVAKISSRRIMWAHNNIIIIGEDVAKDGITPLVDFFTHNVELRMKTWVAVVNGDARKYIEAKTGMESIPALALARLYKYNELPGKSVKSDMLTVFRDYKSDTQEMIISQLNMVPSASKTDAQVELAGAGVFKHDKLVGFLTPDETRGINFVRHKLRNSIISVASPLLDDKRVAVELGNINTDIKTKIIDNLPQVNIKISTDGNIAEQDRPSNISIEVFKKEIENLLQAKIKGDVEDALRKLQTDFNSDVVAFGRIIHIQNKNAWNKNLQYKWSETFKKVPVKVEVKVDIRSSSLFQIPMQDEKISEGGQKIEGKDK</sequence>
<evidence type="ECO:0000259" key="9">
    <source>
        <dbReference type="Pfam" id="PF25198"/>
    </source>
</evidence>
<evidence type="ECO:0000256" key="2">
    <source>
        <dbReference type="ARBA" id="ARBA00007886"/>
    </source>
</evidence>
<dbReference type="GO" id="GO:0009847">
    <property type="term" value="P:spore germination"/>
    <property type="evidence" value="ECO:0007669"/>
    <property type="project" value="InterPro"/>
</dbReference>
<reference evidence="10 11" key="1">
    <citation type="submission" date="2018-01" db="EMBL/GenBank/DDBJ databases">
        <title>Genome Sequencing and Assembly of Anaerobacter polyendosporus strain CT4.</title>
        <authorList>
            <person name="Tachaapaikoon C."/>
            <person name="Sutheeworapong S."/>
            <person name="Jenjaroenpun P."/>
            <person name="Wongsurawat T."/>
            <person name="Nookeaw I."/>
            <person name="Cheawchanlertfa P."/>
            <person name="Kosugi A."/>
            <person name="Cheevadhanarak S."/>
            <person name="Ratanakhanokchai K."/>
        </authorList>
    </citation>
    <scope>NUCLEOTIDE SEQUENCE [LARGE SCALE GENOMIC DNA]</scope>
    <source>
        <strain evidence="10 11">CT4</strain>
    </source>
</reference>
<evidence type="ECO:0000313" key="10">
    <source>
        <dbReference type="EMBL" id="QAA34291.1"/>
    </source>
</evidence>
<keyword evidence="3" id="KW-0309">Germination</keyword>
<organism evidence="10 11">
    <name type="scientific">Clostridium manihotivorum</name>
    <dbReference type="NCBI Taxonomy" id="2320868"/>
    <lineage>
        <taxon>Bacteria</taxon>
        <taxon>Bacillati</taxon>
        <taxon>Bacillota</taxon>
        <taxon>Clostridia</taxon>
        <taxon>Eubacteriales</taxon>
        <taxon>Clostridiaceae</taxon>
        <taxon>Clostridium</taxon>
    </lineage>
</organism>
<dbReference type="InterPro" id="IPR038501">
    <property type="entry name" value="Spore_GerAC_C_sf"/>
</dbReference>
<dbReference type="Pfam" id="PF05504">
    <property type="entry name" value="Spore_GerAC"/>
    <property type="match status" value="1"/>
</dbReference>
<dbReference type="Gene3D" id="3.30.300.210">
    <property type="entry name" value="Nutrient germinant receptor protein C, domain 3"/>
    <property type="match status" value="1"/>
</dbReference>
<dbReference type="InterPro" id="IPR046953">
    <property type="entry name" value="Spore_GerAC-like_C"/>
</dbReference>
<name>A0A3R5R141_9CLOT</name>
<evidence type="ECO:0008006" key="12">
    <source>
        <dbReference type="Google" id="ProtNLM"/>
    </source>
</evidence>
<proteinExistence type="inferred from homology"/>
<dbReference type="EMBL" id="CP025746">
    <property type="protein sequence ID" value="QAA34291.1"/>
    <property type="molecule type" value="Genomic_DNA"/>
</dbReference>
<evidence type="ECO:0000256" key="5">
    <source>
        <dbReference type="ARBA" id="ARBA00023136"/>
    </source>
</evidence>
<feature type="domain" description="Spore germination GerAC-like C-terminal" evidence="8">
    <location>
        <begin position="214"/>
        <end position="379"/>
    </location>
</feature>
<dbReference type="AlphaFoldDB" id="A0A3R5R141"/>